<organism evidence="2">
    <name type="scientific">marine sediment metagenome</name>
    <dbReference type="NCBI Taxonomy" id="412755"/>
    <lineage>
        <taxon>unclassified sequences</taxon>
        <taxon>metagenomes</taxon>
        <taxon>ecological metagenomes</taxon>
    </lineage>
</organism>
<dbReference type="InterPro" id="IPR052975">
    <property type="entry name" value="Repressor-like_regulatory"/>
</dbReference>
<dbReference type="SUPFAM" id="SSF89447">
    <property type="entry name" value="AbrB/MazE/MraZ-like"/>
    <property type="match status" value="1"/>
</dbReference>
<proteinExistence type="predicted"/>
<evidence type="ECO:0000313" key="2">
    <source>
        <dbReference type="EMBL" id="GAI27557.1"/>
    </source>
</evidence>
<dbReference type="SMART" id="SM00966">
    <property type="entry name" value="SpoVT_AbrB"/>
    <property type="match status" value="1"/>
</dbReference>
<feature type="domain" description="SpoVT-AbrB" evidence="1">
    <location>
        <begin position="4"/>
        <end position="49"/>
    </location>
</feature>
<gene>
    <name evidence="2" type="ORF">S06H3_30262</name>
</gene>
<comment type="caution">
    <text evidence="2">The sequence shown here is derived from an EMBL/GenBank/DDBJ whole genome shotgun (WGS) entry which is preliminary data.</text>
</comment>
<protein>
    <recommendedName>
        <fullName evidence="1">SpoVT-AbrB domain-containing protein</fullName>
    </recommendedName>
</protein>
<dbReference type="Pfam" id="PF04014">
    <property type="entry name" value="MazE_antitoxin"/>
    <property type="match status" value="1"/>
</dbReference>
<accession>X1M7G8</accession>
<dbReference type="PANTHER" id="PTHR34860:SF6">
    <property type="entry name" value="REPRESSOR-LIKE PROTEIN SSO7C3"/>
    <property type="match status" value="1"/>
</dbReference>
<dbReference type="EMBL" id="BARV01017809">
    <property type="protein sequence ID" value="GAI27557.1"/>
    <property type="molecule type" value="Genomic_DNA"/>
</dbReference>
<dbReference type="GO" id="GO:0003677">
    <property type="term" value="F:DNA binding"/>
    <property type="evidence" value="ECO:0007669"/>
    <property type="project" value="InterPro"/>
</dbReference>
<sequence>MPLVQVREKAQITIPSKIRKTLGIKEGDYLEAEVEDNKIVLIPKILLDKAEAVTLSKKGEEMLQEALEDVKKGKVKKFNNVEQPG</sequence>
<dbReference type="PANTHER" id="PTHR34860">
    <property type="entry name" value="REPRESSOR-LIKE PROTEIN SSO7C3"/>
    <property type="match status" value="1"/>
</dbReference>
<name>X1M7G8_9ZZZZ</name>
<dbReference type="InterPro" id="IPR007159">
    <property type="entry name" value="SpoVT-AbrB_dom"/>
</dbReference>
<reference evidence="2" key="1">
    <citation type="journal article" date="2014" name="Front. Microbiol.">
        <title>High frequency of phylogenetically diverse reductive dehalogenase-homologous genes in deep subseafloor sedimentary metagenomes.</title>
        <authorList>
            <person name="Kawai M."/>
            <person name="Futagami T."/>
            <person name="Toyoda A."/>
            <person name="Takaki Y."/>
            <person name="Nishi S."/>
            <person name="Hori S."/>
            <person name="Arai W."/>
            <person name="Tsubouchi T."/>
            <person name="Morono Y."/>
            <person name="Uchiyama I."/>
            <person name="Ito T."/>
            <person name="Fujiyama A."/>
            <person name="Inagaki F."/>
            <person name="Takami H."/>
        </authorList>
    </citation>
    <scope>NUCLEOTIDE SEQUENCE</scope>
    <source>
        <strain evidence="2">Expedition CK06-06</strain>
    </source>
</reference>
<dbReference type="AlphaFoldDB" id="X1M7G8"/>
<dbReference type="Gene3D" id="2.10.260.10">
    <property type="match status" value="1"/>
</dbReference>
<dbReference type="NCBIfam" id="TIGR01439">
    <property type="entry name" value="lp_hng_hel_AbrB"/>
    <property type="match status" value="1"/>
</dbReference>
<dbReference type="InterPro" id="IPR037914">
    <property type="entry name" value="SpoVT-AbrB_sf"/>
</dbReference>
<evidence type="ECO:0000259" key="1">
    <source>
        <dbReference type="SMART" id="SM00966"/>
    </source>
</evidence>